<keyword evidence="4" id="KW-1185">Reference proteome</keyword>
<dbReference type="GO" id="GO:1990904">
    <property type="term" value="C:ribonucleoprotein complex"/>
    <property type="evidence" value="ECO:0007669"/>
    <property type="project" value="UniProtKB-KW"/>
</dbReference>
<evidence type="ECO:0000313" key="5">
    <source>
        <dbReference type="RefSeq" id="XP_030765430.1"/>
    </source>
</evidence>
<dbReference type="HAMAP" id="MF_01310">
    <property type="entry name" value="Ribosomal_uS11"/>
    <property type="match status" value="1"/>
</dbReference>
<evidence type="ECO:0000256" key="1">
    <source>
        <dbReference type="ARBA" id="ARBA00006194"/>
    </source>
</evidence>
<keyword evidence="3" id="KW-0687">Ribonucleoprotein</keyword>
<protein>
    <submittedName>
        <fullName evidence="5">Uncharacterized protein LOC115889537 isoform X1</fullName>
    </submittedName>
</protein>
<evidence type="ECO:0000256" key="2">
    <source>
        <dbReference type="ARBA" id="ARBA00022980"/>
    </source>
</evidence>
<dbReference type="OrthoDB" id="1654884at2759"/>
<sequence length="195" mass="21786">MLNNFRYRITVTNVCNTVQTVMKNTLHLAYNLQNKIDKKIMLKSLPRKDEGTIGEKNANISTFEVYPNSFIDTLVVGGLRFRDLPIINIRTSRNNTIINVTDEKGVPKFIHSCGIEGFKNARKGTNIAAQSTAVTFGRRLIEKGIDTVKVRISGLGPGRISSIKGLQMVGLNIISVTDSTKVSWNPLRARKQRKL</sequence>
<evidence type="ECO:0000313" key="4">
    <source>
        <dbReference type="Proteomes" id="UP000504635"/>
    </source>
</evidence>
<reference evidence="5" key="1">
    <citation type="submission" date="2025-08" db="UniProtKB">
        <authorList>
            <consortium name="RefSeq"/>
        </authorList>
    </citation>
    <scope>IDENTIFICATION</scope>
    <source>
        <tissue evidence="5">Gonads</tissue>
    </source>
</reference>
<dbReference type="InterPro" id="IPR001971">
    <property type="entry name" value="Ribosomal_uS11"/>
</dbReference>
<organism evidence="4 5">
    <name type="scientific">Sitophilus oryzae</name>
    <name type="common">Rice weevil</name>
    <name type="synonym">Curculio oryzae</name>
    <dbReference type="NCBI Taxonomy" id="7048"/>
    <lineage>
        <taxon>Eukaryota</taxon>
        <taxon>Metazoa</taxon>
        <taxon>Ecdysozoa</taxon>
        <taxon>Arthropoda</taxon>
        <taxon>Hexapoda</taxon>
        <taxon>Insecta</taxon>
        <taxon>Pterygota</taxon>
        <taxon>Neoptera</taxon>
        <taxon>Endopterygota</taxon>
        <taxon>Coleoptera</taxon>
        <taxon>Polyphaga</taxon>
        <taxon>Cucujiformia</taxon>
        <taxon>Curculionidae</taxon>
        <taxon>Dryophthorinae</taxon>
        <taxon>Sitophilus</taxon>
    </lineage>
</organism>
<dbReference type="PANTHER" id="PTHR11759">
    <property type="entry name" value="40S RIBOSOMAL PROTEIN S14/30S RIBOSOMAL PROTEIN S11"/>
    <property type="match status" value="1"/>
</dbReference>
<dbReference type="InParanoid" id="A0A6J2YRM0"/>
<proteinExistence type="inferred from homology"/>
<dbReference type="Gene3D" id="3.30.420.80">
    <property type="entry name" value="Ribosomal protein S11"/>
    <property type="match status" value="1"/>
</dbReference>
<dbReference type="GO" id="GO:0005840">
    <property type="term" value="C:ribosome"/>
    <property type="evidence" value="ECO:0007669"/>
    <property type="project" value="UniProtKB-KW"/>
</dbReference>
<dbReference type="SUPFAM" id="SSF53137">
    <property type="entry name" value="Translational machinery components"/>
    <property type="match status" value="1"/>
</dbReference>
<dbReference type="GO" id="GO:0006412">
    <property type="term" value="P:translation"/>
    <property type="evidence" value="ECO:0007669"/>
    <property type="project" value="InterPro"/>
</dbReference>
<dbReference type="GeneID" id="115889537"/>
<keyword evidence="2" id="KW-0689">Ribosomal protein</keyword>
<dbReference type="Pfam" id="PF00411">
    <property type="entry name" value="Ribosomal_S11"/>
    <property type="match status" value="1"/>
</dbReference>
<accession>A0A6J2YRM0</accession>
<dbReference type="RefSeq" id="XP_030765430.1">
    <property type="nucleotide sequence ID" value="XM_030909570.1"/>
</dbReference>
<dbReference type="KEGG" id="soy:115889537"/>
<dbReference type="AlphaFoldDB" id="A0A6J2YRM0"/>
<dbReference type="InterPro" id="IPR036967">
    <property type="entry name" value="Ribosomal_uS11_sf"/>
</dbReference>
<evidence type="ECO:0000256" key="3">
    <source>
        <dbReference type="ARBA" id="ARBA00023274"/>
    </source>
</evidence>
<dbReference type="GO" id="GO:0003735">
    <property type="term" value="F:structural constituent of ribosome"/>
    <property type="evidence" value="ECO:0007669"/>
    <property type="project" value="InterPro"/>
</dbReference>
<comment type="similarity">
    <text evidence="1">Belongs to the universal ribosomal protein uS11 family.</text>
</comment>
<dbReference type="Proteomes" id="UP000504635">
    <property type="component" value="Unplaced"/>
</dbReference>
<gene>
    <name evidence="5" type="primary">LOC115889537</name>
</gene>
<name>A0A6J2YRM0_SITOR</name>